<protein>
    <submittedName>
        <fullName evidence="1">DNA-directed RNA polymerase subunit M/transcription elongation factor TFIIS</fullName>
    </submittedName>
</protein>
<dbReference type="GO" id="GO:0003746">
    <property type="term" value="F:translation elongation factor activity"/>
    <property type="evidence" value="ECO:0007669"/>
    <property type="project" value="UniProtKB-KW"/>
</dbReference>
<comment type="caution">
    <text evidence="1">The sequence shown here is derived from an EMBL/GenBank/DDBJ whole genome shotgun (WGS) entry which is preliminary data.</text>
</comment>
<keyword evidence="1" id="KW-0251">Elongation factor</keyword>
<gene>
    <name evidence="1" type="ORF">J2T19_001152</name>
</gene>
<keyword evidence="2" id="KW-1185">Reference proteome</keyword>
<dbReference type="EMBL" id="JAUSTI010000002">
    <property type="protein sequence ID" value="MDQ0169712.1"/>
    <property type="molecule type" value="Genomic_DNA"/>
</dbReference>
<dbReference type="RefSeq" id="WP_307213971.1">
    <property type="nucleotide sequence ID" value="NZ_JAUSTI010000002.1"/>
</dbReference>
<sequence length="202" mass="23571">MKRFEDEGAYKYNFYYLLHRGKQIDVKCKECGGHAVISKSDDRLVWACSHCYAQGAEEPNYRYDAKGTCVLCERWFNVQVTDEKRTPHQSAHVECPHCGKVNQALLYRRETHRGYYPEIQEGRESIFGMELYFLDQVRGKHVWAVNREHLNYLIAYISADLRVKPANSPMKTASHAIPAYMKNAKNREQVVRTLTKLQYKTG</sequence>
<keyword evidence="1" id="KW-0804">Transcription</keyword>
<dbReference type="Proteomes" id="UP001233836">
    <property type="component" value="Unassembled WGS sequence"/>
</dbReference>
<organism evidence="1 2">
    <name type="scientific">Paenibacillus tundrae</name>
    <dbReference type="NCBI Taxonomy" id="528187"/>
    <lineage>
        <taxon>Bacteria</taxon>
        <taxon>Bacillati</taxon>
        <taxon>Bacillota</taxon>
        <taxon>Bacilli</taxon>
        <taxon>Bacillales</taxon>
        <taxon>Paenibacillaceae</taxon>
        <taxon>Paenibacillus</taxon>
    </lineage>
</organism>
<proteinExistence type="predicted"/>
<dbReference type="GO" id="GO:0000428">
    <property type="term" value="C:DNA-directed RNA polymerase complex"/>
    <property type="evidence" value="ECO:0007669"/>
    <property type="project" value="UniProtKB-KW"/>
</dbReference>
<evidence type="ECO:0000313" key="2">
    <source>
        <dbReference type="Proteomes" id="UP001233836"/>
    </source>
</evidence>
<accession>A0ABT9W9I1</accession>
<keyword evidence="1" id="KW-0648">Protein biosynthesis</keyword>
<evidence type="ECO:0000313" key="1">
    <source>
        <dbReference type="EMBL" id="MDQ0169712.1"/>
    </source>
</evidence>
<keyword evidence="1" id="KW-0240">DNA-directed RNA polymerase</keyword>
<reference evidence="1 2" key="1">
    <citation type="submission" date="2023-07" db="EMBL/GenBank/DDBJ databases">
        <title>Sorghum-associated microbial communities from plants grown in Nebraska, USA.</title>
        <authorList>
            <person name="Schachtman D."/>
        </authorList>
    </citation>
    <scope>NUCLEOTIDE SEQUENCE [LARGE SCALE GENOMIC DNA]</scope>
    <source>
        <strain evidence="1 2">DS1314</strain>
    </source>
</reference>
<name>A0ABT9W9I1_9BACL</name>